<dbReference type="Gene3D" id="1.10.760.10">
    <property type="entry name" value="Cytochrome c-like domain"/>
    <property type="match status" value="1"/>
</dbReference>
<keyword evidence="3 6" id="KW-0479">Metal-binding</keyword>
<comment type="caution">
    <text evidence="9">The sequence shown here is derived from an EMBL/GenBank/DDBJ whole genome shotgun (WGS) entry which is preliminary data.</text>
</comment>
<reference evidence="9 10" key="1">
    <citation type="submission" date="2022-01" db="EMBL/GenBank/DDBJ databases">
        <title>Alkalihalobacillus sp. EGI L200015, a novel bacterium isolated from a salt lake sediment.</title>
        <authorList>
            <person name="Gao L."/>
            <person name="Fang B.-Z."/>
            <person name="Li W.-J."/>
        </authorList>
    </citation>
    <scope>NUCLEOTIDE SEQUENCE [LARGE SCALE GENOMIC DNA]</scope>
    <source>
        <strain evidence="9 10">KCTC 12718</strain>
    </source>
</reference>
<keyword evidence="7" id="KW-0472">Membrane</keyword>
<dbReference type="InterPro" id="IPR036909">
    <property type="entry name" value="Cyt_c-like_dom_sf"/>
</dbReference>
<dbReference type="InterPro" id="IPR054780">
    <property type="entry name" value="Cytochro_C550_firm"/>
</dbReference>
<accession>A0ABS9GZ37</accession>
<keyword evidence="10" id="KW-1185">Reference proteome</keyword>
<gene>
    <name evidence="9" type="ORF">L2716_09465</name>
</gene>
<dbReference type="InterPro" id="IPR012218">
    <property type="entry name" value="Cyt_c_BACSU-c550-type"/>
</dbReference>
<evidence type="ECO:0000256" key="2">
    <source>
        <dbReference type="ARBA" id="ARBA00022617"/>
    </source>
</evidence>
<dbReference type="InterPro" id="IPR009056">
    <property type="entry name" value="Cyt_c-like_dom"/>
</dbReference>
<keyword evidence="7" id="KW-1133">Transmembrane helix</keyword>
<evidence type="ECO:0000256" key="6">
    <source>
        <dbReference type="PROSITE-ProRule" id="PRU00433"/>
    </source>
</evidence>
<evidence type="ECO:0000256" key="7">
    <source>
        <dbReference type="SAM" id="Phobius"/>
    </source>
</evidence>
<protein>
    <submittedName>
        <fullName evidence="9">Cytochrome c</fullName>
    </submittedName>
</protein>
<evidence type="ECO:0000256" key="5">
    <source>
        <dbReference type="ARBA" id="ARBA00023004"/>
    </source>
</evidence>
<keyword evidence="5 6" id="KW-0408">Iron</keyword>
<dbReference type="PIRSF" id="PIRSF000025">
    <property type="entry name" value="Cytc_Bsub_c550"/>
    <property type="match status" value="1"/>
</dbReference>
<evidence type="ECO:0000256" key="3">
    <source>
        <dbReference type="ARBA" id="ARBA00022723"/>
    </source>
</evidence>
<keyword evidence="4" id="KW-0249">Electron transport</keyword>
<dbReference type="PANTHER" id="PTHR37823">
    <property type="entry name" value="CYTOCHROME C-553-LIKE"/>
    <property type="match status" value="1"/>
</dbReference>
<evidence type="ECO:0000256" key="1">
    <source>
        <dbReference type="ARBA" id="ARBA00022448"/>
    </source>
</evidence>
<name>A0ABS9GZ37_9BACL</name>
<keyword evidence="7" id="KW-0812">Transmembrane</keyword>
<keyword evidence="1" id="KW-0813">Transport</keyword>
<dbReference type="NCBIfam" id="NF045773">
    <property type="entry name" value="cytochro_C550"/>
    <property type="match status" value="1"/>
</dbReference>
<evidence type="ECO:0000313" key="10">
    <source>
        <dbReference type="Proteomes" id="UP001649381"/>
    </source>
</evidence>
<keyword evidence="2 6" id="KW-0349">Heme</keyword>
<dbReference type="PROSITE" id="PS51007">
    <property type="entry name" value="CYTC"/>
    <property type="match status" value="1"/>
</dbReference>
<dbReference type="Proteomes" id="UP001649381">
    <property type="component" value="Unassembled WGS sequence"/>
</dbReference>
<sequence length="122" mass="12663">MKRNPLIPFAITAVVGIAIMLVMSAVGVNEAKEKASGGGETKSGEEIVQQSCTSCHGQNLEGNVGPALTDAGSKFKPDEIVDIVQNGKGQMPAQGLSAEEAQKVAEFLVGGGEEGKEKKKEH</sequence>
<feature type="domain" description="Cytochrome c" evidence="8">
    <location>
        <begin position="39"/>
        <end position="112"/>
    </location>
</feature>
<proteinExistence type="predicted"/>
<dbReference type="EMBL" id="JAKIJS010000001">
    <property type="protein sequence ID" value="MCF6137949.1"/>
    <property type="molecule type" value="Genomic_DNA"/>
</dbReference>
<dbReference type="SUPFAM" id="SSF46626">
    <property type="entry name" value="Cytochrome c"/>
    <property type="match status" value="1"/>
</dbReference>
<evidence type="ECO:0000259" key="8">
    <source>
        <dbReference type="PROSITE" id="PS51007"/>
    </source>
</evidence>
<feature type="transmembrane region" description="Helical" evidence="7">
    <location>
        <begin position="6"/>
        <end position="28"/>
    </location>
</feature>
<organism evidence="9 10">
    <name type="scientific">Pseudalkalibacillus berkeleyi</name>
    <dbReference type="NCBI Taxonomy" id="1069813"/>
    <lineage>
        <taxon>Bacteria</taxon>
        <taxon>Bacillati</taxon>
        <taxon>Bacillota</taxon>
        <taxon>Bacilli</taxon>
        <taxon>Bacillales</taxon>
        <taxon>Fictibacillaceae</taxon>
        <taxon>Pseudalkalibacillus</taxon>
    </lineage>
</organism>
<dbReference type="PANTHER" id="PTHR37823:SF4">
    <property type="entry name" value="MENAQUINOL-CYTOCHROME C REDUCTASE CYTOCHROME B_C SUBUNIT"/>
    <property type="match status" value="1"/>
</dbReference>
<dbReference type="Pfam" id="PF13442">
    <property type="entry name" value="Cytochrome_CBB3"/>
    <property type="match status" value="1"/>
</dbReference>
<evidence type="ECO:0000313" key="9">
    <source>
        <dbReference type="EMBL" id="MCF6137949.1"/>
    </source>
</evidence>
<evidence type="ECO:0000256" key="4">
    <source>
        <dbReference type="ARBA" id="ARBA00022982"/>
    </source>
</evidence>
<dbReference type="InterPro" id="IPR051811">
    <property type="entry name" value="Cytochrome_c550/c551-like"/>
</dbReference>
<dbReference type="RefSeq" id="WP_236333981.1">
    <property type="nucleotide sequence ID" value="NZ_JAKIJS010000001.1"/>
</dbReference>